<reference evidence="1" key="1">
    <citation type="journal article" date="2014" name="Front. Microbiol.">
        <title>High frequency of phylogenetically diverse reductive dehalogenase-homologous genes in deep subseafloor sedimentary metagenomes.</title>
        <authorList>
            <person name="Kawai M."/>
            <person name="Futagami T."/>
            <person name="Toyoda A."/>
            <person name="Takaki Y."/>
            <person name="Nishi S."/>
            <person name="Hori S."/>
            <person name="Arai W."/>
            <person name="Tsubouchi T."/>
            <person name="Morono Y."/>
            <person name="Uchiyama I."/>
            <person name="Ito T."/>
            <person name="Fujiyama A."/>
            <person name="Inagaki F."/>
            <person name="Takami H."/>
        </authorList>
    </citation>
    <scope>NUCLEOTIDE SEQUENCE</scope>
    <source>
        <strain evidence="1">Expedition CK06-06</strain>
    </source>
</reference>
<evidence type="ECO:0000313" key="1">
    <source>
        <dbReference type="EMBL" id="GAG13523.1"/>
    </source>
</evidence>
<name>X0VM33_9ZZZZ</name>
<sequence length="221" mass="23427">TDLVRDDKKIITVVPSVATISFTDSQMTFSTVAGVHRIAASGLGDDLFTDGDQIIVRNSIKAAAPAVNNDGVYTIIDAGQTGYITVVEPVIAAVSDGAGQADEIDTFILHPTKRIEQICVCVIVGANPVSLSVSFVPGDFWAASIKKNIPETQGDLLLSGNTYFIQVESAKYLQSVEEELIAETDSNDDAVMRKGTILMRLFGAASAALSADVDVALIQLY</sequence>
<organism evidence="1">
    <name type="scientific">marine sediment metagenome</name>
    <dbReference type="NCBI Taxonomy" id="412755"/>
    <lineage>
        <taxon>unclassified sequences</taxon>
        <taxon>metagenomes</taxon>
        <taxon>ecological metagenomes</taxon>
    </lineage>
</organism>
<comment type="caution">
    <text evidence="1">The sequence shown here is derived from an EMBL/GenBank/DDBJ whole genome shotgun (WGS) entry which is preliminary data.</text>
</comment>
<accession>X0VM33</accession>
<dbReference type="EMBL" id="BARS01022399">
    <property type="protein sequence ID" value="GAG13523.1"/>
    <property type="molecule type" value="Genomic_DNA"/>
</dbReference>
<feature type="non-terminal residue" evidence="1">
    <location>
        <position position="1"/>
    </location>
</feature>
<dbReference type="AlphaFoldDB" id="X0VM33"/>
<protein>
    <submittedName>
        <fullName evidence="1">Uncharacterized protein</fullName>
    </submittedName>
</protein>
<gene>
    <name evidence="1" type="ORF">S01H1_35818</name>
</gene>
<proteinExistence type="predicted"/>